<dbReference type="AlphaFoldDB" id="A0AAE7CJD2"/>
<gene>
    <name evidence="2" type="ORF">AFM16_01370</name>
    <name evidence="3" type="ORF">HCX60_01540</name>
</gene>
<dbReference type="Proteomes" id="UP000502504">
    <property type="component" value="Chromosome"/>
</dbReference>
<name>A0AAE7CJD2_STRAT</name>
<accession>A0AAE7CJD2</accession>
<evidence type="ECO:0000313" key="4">
    <source>
        <dbReference type="Proteomes" id="UP000190306"/>
    </source>
</evidence>
<dbReference type="EMBL" id="LHQL01000001">
    <property type="protein sequence ID" value="OOQ54727.1"/>
    <property type="molecule type" value="Genomic_DNA"/>
</dbReference>
<organism evidence="3 5">
    <name type="scientific">Streptomyces antibioticus</name>
    <dbReference type="NCBI Taxonomy" id="1890"/>
    <lineage>
        <taxon>Bacteria</taxon>
        <taxon>Bacillati</taxon>
        <taxon>Actinomycetota</taxon>
        <taxon>Actinomycetes</taxon>
        <taxon>Kitasatosporales</taxon>
        <taxon>Streptomycetaceae</taxon>
        <taxon>Streptomyces</taxon>
    </lineage>
</organism>
<dbReference type="Proteomes" id="UP000190306">
    <property type="component" value="Chromosome"/>
</dbReference>
<feature type="transmembrane region" description="Helical" evidence="1">
    <location>
        <begin position="12"/>
        <end position="36"/>
    </location>
</feature>
<keyword evidence="1" id="KW-0812">Transmembrane</keyword>
<reference evidence="2 4" key="1">
    <citation type="submission" date="2015-07" db="EMBL/GenBank/DDBJ databases">
        <title>Draft Genome Sequence of Streptomyces antibioticus, IMRU 3720 reveals insights in the evolution of actinomycin biosynthetic gene clusters in Streptomyces.</title>
        <authorList>
            <person name="Crnovcic I."/>
            <person name="Ruckert C."/>
            <person name="Kalinowksi J."/>
            <person name="Keller U."/>
        </authorList>
    </citation>
    <scope>NUCLEOTIDE SEQUENCE [LARGE SCALE GENOMIC DNA]</scope>
    <source>
        <strain evidence="2 4">DSM 41481</strain>
    </source>
</reference>
<dbReference type="RefSeq" id="WP_078631796.1">
    <property type="nucleotide sequence ID" value="NZ_CM007717.1"/>
</dbReference>
<sequence>MMFGYSDEWWVLLLYPAVLWVLFGPFAMASLGAWCASAPGPRPRLWSVLVPLGPVVTSAVVMVFPLSRWERPRRVDGALETPQQVYDFLGYLGVYVGAITLLPWLLGYGVTRLVRFLRSRRQT</sequence>
<keyword evidence="4" id="KW-1185">Reference proteome</keyword>
<evidence type="ECO:0000313" key="5">
    <source>
        <dbReference type="Proteomes" id="UP000502504"/>
    </source>
</evidence>
<protein>
    <submittedName>
        <fullName evidence="3">Uncharacterized protein</fullName>
    </submittedName>
</protein>
<evidence type="ECO:0000313" key="3">
    <source>
        <dbReference type="EMBL" id="QIT42368.1"/>
    </source>
</evidence>
<keyword evidence="1" id="KW-0472">Membrane</keyword>
<keyword evidence="1" id="KW-1133">Transmembrane helix</keyword>
<reference evidence="3 5" key="2">
    <citation type="submission" date="2020-03" db="EMBL/GenBank/DDBJ databases">
        <title>Is there a link between lipid content and antibiotic production in Streptomyces?</title>
        <authorList>
            <person name="David M."/>
            <person name="Lejeune C."/>
            <person name="Abreu S."/>
            <person name="Thibessard A."/>
            <person name="Leblond P."/>
            <person name="Chaminade P."/>
            <person name="Virolle M.-J."/>
        </authorList>
    </citation>
    <scope>NUCLEOTIDE SEQUENCE [LARGE SCALE GENOMIC DNA]</scope>
    <source>
        <strain evidence="3 5">DSM 41481</strain>
    </source>
</reference>
<evidence type="ECO:0000256" key="1">
    <source>
        <dbReference type="SAM" id="Phobius"/>
    </source>
</evidence>
<feature type="transmembrane region" description="Helical" evidence="1">
    <location>
        <begin position="88"/>
        <end position="111"/>
    </location>
</feature>
<evidence type="ECO:0000313" key="2">
    <source>
        <dbReference type="EMBL" id="OOQ54727.1"/>
    </source>
</evidence>
<proteinExistence type="predicted"/>
<dbReference type="EMBL" id="CP050692">
    <property type="protein sequence ID" value="QIT42368.1"/>
    <property type="molecule type" value="Genomic_DNA"/>
</dbReference>
<feature type="transmembrane region" description="Helical" evidence="1">
    <location>
        <begin position="48"/>
        <end position="68"/>
    </location>
</feature>